<evidence type="ECO:0000313" key="1">
    <source>
        <dbReference type="EMBL" id="TRM56216.1"/>
    </source>
</evidence>
<feature type="non-terminal residue" evidence="1">
    <location>
        <position position="172"/>
    </location>
</feature>
<dbReference type="EMBL" id="VDMD01000077">
    <property type="protein sequence ID" value="TRM56216.1"/>
    <property type="molecule type" value="Genomic_DNA"/>
</dbReference>
<dbReference type="AlphaFoldDB" id="A0A550BUN2"/>
<evidence type="ECO:0000313" key="2">
    <source>
        <dbReference type="Proteomes" id="UP000320762"/>
    </source>
</evidence>
<name>A0A550BUN2_9AGAR</name>
<protein>
    <submittedName>
        <fullName evidence="1">Uncharacterized protein</fullName>
    </submittedName>
</protein>
<sequence length="172" mass="18541">MVHPLPRSILKQRTCAHNSAISPSPACPGHSHALRRAASGQQTAKCCRYLGLSASSEVNRSLDRMFGLGNRDMIPSAKSQGDPCGAATWWQPGAGRVRLNSEVSFCCLRCAGNAARLCSSQMIYRNPSKFLTFSTTCQGRKRPIAGMGAGAVPVAHIHIDISLPPNKQWLKL</sequence>
<proteinExistence type="predicted"/>
<dbReference type="Proteomes" id="UP000320762">
    <property type="component" value="Unassembled WGS sequence"/>
</dbReference>
<gene>
    <name evidence="1" type="ORF">BD626DRAFT_520392</name>
</gene>
<organism evidence="1 2">
    <name type="scientific">Schizophyllum amplum</name>
    <dbReference type="NCBI Taxonomy" id="97359"/>
    <lineage>
        <taxon>Eukaryota</taxon>
        <taxon>Fungi</taxon>
        <taxon>Dikarya</taxon>
        <taxon>Basidiomycota</taxon>
        <taxon>Agaricomycotina</taxon>
        <taxon>Agaricomycetes</taxon>
        <taxon>Agaricomycetidae</taxon>
        <taxon>Agaricales</taxon>
        <taxon>Schizophyllaceae</taxon>
        <taxon>Schizophyllum</taxon>
    </lineage>
</organism>
<reference evidence="1 2" key="1">
    <citation type="journal article" date="2019" name="New Phytol.">
        <title>Comparative genomics reveals unique wood-decay strategies and fruiting body development in the Schizophyllaceae.</title>
        <authorList>
            <person name="Almasi E."/>
            <person name="Sahu N."/>
            <person name="Krizsan K."/>
            <person name="Balint B."/>
            <person name="Kovacs G.M."/>
            <person name="Kiss B."/>
            <person name="Cseklye J."/>
            <person name="Drula E."/>
            <person name="Henrissat B."/>
            <person name="Nagy I."/>
            <person name="Chovatia M."/>
            <person name="Adam C."/>
            <person name="LaButti K."/>
            <person name="Lipzen A."/>
            <person name="Riley R."/>
            <person name="Grigoriev I.V."/>
            <person name="Nagy L.G."/>
        </authorList>
    </citation>
    <scope>NUCLEOTIDE SEQUENCE [LARGE SCALE GENOMIC DNA]</scope>
    <source>
        <strain evidence="1 2">NL-1724</strain>
    </source>
</reference>
<comment type="caution">
    <text evidence="1">The sequence shown here is derived from an EMBL/GenBank/DDBJ whole genome shotgun (WGS) entry which is preliminary data.</text>
</comment>
<keyword evidence="2" id="KW-1185">Reference proteome</keyword>
<accession>A0A550BUN2</accession>